<dbReference type="GO" id="GO:0016787">
    <property type="term" value="F:hydrolase activity"/>
    <property type="evidence" value="ECO:0007669"/>
    <property type="project" value="InterPro"/>
</dbReference>
<sequence length="267" mass="29417">MKKTIKPLFVALLASIFLSSCNNSWEPLFNGEGLDGWDKYIGVPLEGFEEQALNATADKVFSVIEKDGEKVIRISGEVNGSLATKESFEDYHLQLVFKWGDKVYTRRNSGLLYHSFGEFGTALGTWMPNIECQLMHEKLGDTYLMNNTNCETAAKKTEDGEGYIFSPGSPKVAFGEKANGRPIQKLNDNENPLGEWNTVDLYCFGRTAVHLVNGKTVMANTNCGIYSGGGIEPLSSGKIQIQSEGGELFVKSIKIRAIEGLPEKILN</sequence>
<dbReference type="Pfam" id="PF06439">
    <property type="entry name" value="3keto-disac_hyd"/>
    <property type="match status" value="1"/>
</dbReference>
<accession>A0A3B0U086</accession>
<evidence type="ECO:0000259" key="1">
    <source>
        <dbReference type="Pfam" id="PF06439"/>
    </source>
</evidence>
<evidence type="ECO:0000313" key="2">
    <source>
        <dbReference type="EMBL" id="VAW23698.1"/>
    </source>
</evidence>
<gene>
    <name evidence="2" type="ORF">MNBD_BACTEROID01-1736</name>
</gene>
<name>A0A3B0U086_9ZZZZ</name>
<feature type="domain" description="3-keto-alpha-glucoside-1,2-lyase/3-keto-2-hydroxy-glucal hydratase" evidence="1">
    <location>
        <begin position="25"/>
        <end position="256"/>
    </location>
</feature>
<dbReference type="InterPro" id="IPR010496">
    <property type="entry name" value="AL/BT2_dom"/>
</dbReference>
<dbReference type="PROSITE" id="PS51257">
    <property type="entry name" value="PROKAR_LIPOPROTEIN"/>
    <property type="match status" value="1"/>
</dbReference>
<dbReference type="Gene3D" id="2.60.120.560">
    <property type="entry name" value="Exo-inulinase, domain 1"/>
    <property type="match status" value="1"/>
</dbReference>
<protein>
    <recommendedName>
        <fullName evidence="1">3-keto-alpha-glucoside-1,2-lyase/3-keto-2-hydroxy-glucal hydratase domain-containing protein</fullName>
    </recommendedName>
</protein>
<proteinExistence type="predicted"/>
<dbReference type="EMBL" id="UOEP01000199">
    <property type="protein sequence ID" value="VAW23698.1"/>
    <property type="molecule type" value="Genomic_DNA"/>
</dbReference>
<dbReference type="AlphaFoldDB" id="A0A3B0U086"/>
<reference evidence="2" key="1">
    <citation type="submission" date="2018-06" db="EMBL/GenBank/DDBJ databases">
        <authorList>
            <person name="Zhirakovskaya E."/>
        </authorList>
    </citation>
    <scope>NUCLEOTIDE SEQUENCE</scope>
</reference>
<organism evidence="2">
    <name type="scientific">hydrothermal vent metagenome</name>
    <dbReference type="NCBI Taxonomy" id="652676"/>
    <lineage>
        <taxon>unclassified sequences</taxon>
        <taxon>metagenomes</taxon>
        <taxon>ecological metagenomes</taxon>
    </lineage>
</organism>